<dbReference type="AlphaFoldDB" id="A0A4R4VYU7"/>
<comment type="caution">
    <text evidence="1">The sequence shown here is derived from an EMBL/GenBank/DDBJ whole genome shotgun (WGS) entry which is preliminary data.</text>
</comment>
<dbReference type="Gene3D" id="1.10.10.60">
    <property type="entry name" value="Homeodomain-like"/>
    <property type="match status" value="1"/>
</dbReference>
<evidence type="ECO:0000313" key="2">
    <source>
        <dbReference type="Proteomes" id="UP000294543"/>
    </source>
</evidence>
<dbReference type="Proteomes" id="UP000294543">
    <property type="component" value="Unassembled WGS sequence"/>
</dbReference>
<proteinExistence type="predicted"/>
<name>A0A4R4VYU7_9ACTN</name>
<sequence length="130" mass="15469">MRKAKKAKFETFRELWAAKEPVSSIAKRLGVTDRTVERYRSHLEGPRRADYYALWMPLVLEHLRRYPDSWFTDGELSRVLLNRDNVLRCTLERMTREGLAVSEHRTVNARGYRAEQGVWWWRLACTDESP</sequence>
<keyword evidence="2" id="KW-1185">Reference proteome</keyword>
<dbReference type="EMBL" id="SMKP01000220">
    <property type="protein sequence ID" value="TDD11312.1"/>
    <property type="molecule type" value="Genomic_DNA"/>
</dbReference>
<reference evidence="1 2" key="1">
    <citation type="submission" date="2019-03" db="EMBL/GenBank/DDBJ databases">
        <title>Draft genome sequences of novel Actinobacteria.</title>
        <authorList>
            <person name="Sahin N."/>
            <person name="Ay H."/>
            <person name="Saygin H."/>
        </authorList>
    </citation>
    <scope>NUCLEOTIDE SEQUENCE [LARGE SCALE GENOMIC DNA]</scope>
    <source>
        <strain evidence="1 2">KC712</strain>
    </source>
</reference>
<organism evidence="1 2">
    <name type="scientific">Nonomuraea diastatica</name>
    <dbReference type="NCBI Taxonomy" id="1848329"/>
    <lineage>
        <taxon>Bacteria</taxon>
        <taxon>Bacillati</taxon>
        <taxon>Actinomycetota</taxon>
        <taxon>Actinomycetes</taxon>
        <taxon>Streptosporangiales</taxon>
        <taxon>Streptosporangiaceae</taxon>
        <taxon>Nonomuraea</taxon>
    </lineage>
</organism>
<accession>A0A4R4VYU7</accession>
<gene>
    <name evidence="1" type="ORF">E1294_45280</name>
</gene>
<evidence type="ECO:0000313" key="1">
    <source>
        <dbReference type="EMBL" id="TDD11312.1"/>
    </source>
</evidence>
<dbReference type="RefSeq" id="WP_165977849.1">
    <property type="nucleotide sequence ID" value="NZ_SMKP01000220.1"/>
</dbReference>
<protein>
    <submittedName>
        <fullName evidence="1">Uncharacterized protein</fullName>
    </submittedName>
</protein>